<reference evidence="1 2" key="1">
    <citation type="journal article" date="2023" name="Front. Microbiol.">
        <title>Phylogeography and host specificity of Pasteurellaceae pathogenic to sea-farmed fish in the north-east Atlantic.</title>
        <authorList>
            <person name="Gulla S."/>
            <person name="Colquhoun D.J."/>
            <person name="Olsen A.B."/>
            <person name="Spilsberg B."/>
            <person name="Lagesen K."/>
            <person name="Aakesson C.P."/>
            <person name="Strom S."/>
            <person name="Manji F."/>
            <person name="Birkbeck T.H."/>
            <person name="Nilsen H.K."/>
        </authorList>
    </citation>
    <scope>NUCLEOTIDE SEQUENCE [LARGE SCALE GENOMIC DNA]</scope>
    <source>
        <strain evidence="1 2">VIO11850</strain>
    </source>
</reference>
<sequence length="64" mass="7206">MNIEKYDEAIRVLIAANEESIDEMLKGKMTAEEFAGIGMLQGILKTLKEEHPKAMKILKGENNE</sequence>
<name>A0ABT9JKS9_9PAST</name>
<comment type="caution">
    <text evidence="1">The sequence shown here is derived from an EMBL/GenBank/DDBJ whole genome shotgun (WGS) entry which is preliminary data.</text>
</comment>
<evidence type="ECO:0000313" key="1">
    <source>
        <dbReference type="EMBL" id="MDP8085416.1"/>
    </source>
</evidence>
<dbReference type="Proteomes" id="UP001224812">
    <property type="component" value="Unassembled WGS sequence"/>
</dbReference>
<dbReference type="EMBL" id="JASAVS010000010">
    <property type="protein sequence ID" value="MDP8085416.1"/>
    <property type="molecule type" value="Genomic_DNA"/>
</dbReference>
<gene>
    <name evidence="1" type="ORF">QJT92_05685</name>
</gene>
<organism evidence="1 2">
    <name type="scientific">Phocoenobacter skyensis</name>
    <dbReference type="NCBI Taxonomy" id="97481"/>
    <lineage>
        <taxon>Bacteria</taxon>
        <taxon>Pseudomonadati</taxon>
        <taxon>Pseudomonadota</taxon>
        <taxon>Gammaproteobacteria</taxon>
        <taxon>Pasteurellales</taxon>
        <taxon>Pasteurellaceae</taxon>
        <taxon>Phocoenobacter</taxon>
    </lineage>
</organism>
<keyword evidence="2" id="KW-1185">Reference proteome</keyword>
<evidence type="ECO:0008006" key="3">
    <source>
        <dbReference type="Google" id="ProtNLM"/>
    </source>
</evidence>
<dbReference type="RefSeq" id="WP_306383902.1">
    <property type="nucleotide sequence ID" value="NZ_JASAVR010000011.1"/>
</dbReference>
<proteinExistence type="predicted"/>
<accession>A0ABT9JKS9</accession>
<protein>
    <recommendedName>
        <fullName evidence="3">Phage protein</fullName>
    </recommendedName>
</protein>
<evidence type="ECO:0000313" key="2">
    <source>
        <dbReference type="Proteomes" id="UP001224812"/>
    </source>
</evidence>